<organism evidence="2 3">
    <name type="scientific">Naematelia encephala</name>
    <dbReference type="NCBI Taxonomy" id="71784"/>
    <lineage>
        <taxon>Eukaryota</taxon>
        <taxon>Fungi</taxon>
        <taxon>Dikarya</taxon>
        <taxon>Basidiomycota</taxon>
        <taxon>Agaricomycotina</taxon>
        <taxon>Tremellomycetes</taxon>
        <taxon>Tremellales</taxon>
        <taxon>Naemateliaceae</taxon>
        <taxon>Naematelia</taxon>
    </lineage>
</organism>
<feature type="compositionally biased region" description="Pro residues" evidence="1">
    <location>
        <begin position="263"/>
        <end position="275"/>
    </location>
</feature>
<keyword evidence="3" id="KW-1185">Reference proteome</keyword>
<evidence type="ECO:0000313" key="3">
    <source>
        <dbReference type="Proteomes" id="UP000193986"/>
    </source>
</evidence>
<comment type="caution">
    <text evidence="2">The sequence shown here is derived from an EMBL/GenBank/DDBJ whole genome shotgun (WGS) entry which is preliminary data.</text>
</comment>
<sequence length="357" mass="37151">MSSFNNGTKVHPDKTNVRKRSADMSNGEMSSLVIDQPPPYSEGPTRSPYQSGDTFLRTSSNSIFHECSEVPESEHPETTGTPAYANSLMSSSEVPQPSSLQVSAIGPPSGLPPTTSMAPTQTSAYGGQPSPVPHSTRPGSSGVSPVFPPTGSPSSQATSMLPTTRLVSNHSSQLRRPASPPPDMLAEIARRRAAMKSSSIGPPLHLPSSCDAYCGPVSTISGDLPQGPVVSFSSPTSSPYLEMPQPLHYGDPNMPIASHATAPRPPQAPRFPLPAQPILPSAFSYISSSDAVPSLSSSSQPSAPFFPQPVHYGAPDPSSQSNANPSYDANAGRVGTTKPGSVVVHTADGAIMRDSAQ</sequence>
<feature type="compositionally biased region" description="Polar residues" evidence="1">
    <location>
        <begin position="47"/>
        <end position="63"/>
    </location>
</feature>
<feature type="compositionally biased region" description="Polar residues" evidence="1">
    <location>
        <begin position="156"/>
        <end position="174"/>
    </location>
</feature>
<feature type="compositionally biased region" description="Low complexity" evidence="1">
    <location>
        <begin position="228"/>
        <end position="239"/>
    </location>
</feature>
<feature type="compositionally biased region" description="Basic and acidic residues" evidence="1">
    <location>
        <begin position="66"/>
        <end position="77"/>
    </location>
</feature>
<feature type="region of interest" description="Disordered" evidence="1">
    <location>
        <begin position="289"/>
        <end position="357"/>
    </location>
</feature>
<feature type="compositionally biased region" description="Polar residues" evidence="1">
    <location>
        <begin position="317"/>
        <end position="327"/>
    </location>
</feature>
<feature type="region of interest" description="Disordered" evidence="1">
    <location>
        <begin position="1"/>
        <end position="205"/>
    </location>
</feature>
<feature type="compositionally biased region" description="Polar residues" evidence="1">
    <location>
        <begin position="87"/>
        <end position="102"/>
    </location>
</feature>
<feature type="region of interest" description="Disordered" evidence="1">
    <location>
        <begin position="224"/>
        <end position="275"/>
    </location>
</feature>
<dbReference type="AlphaFoldDB" id="A0A1Y2B0P8"/>
<gene>
    <name evidence="2" type="ORF">BCR39DRAFT_589107</name>
</gene>
<protein>
    <submittedName>
        <fullName evidence="2">Uncharacterized protein</fullName>
    </submittedName>
</protein>
<dbReference type="EMBL" id="MCFC01000037">
    <property type="protein sequence ID" value="ORY27655.1"/>
    <property type="molecule type" value="Genomic_DNA"/>
</dbReference>
<dbReference type="Proteomes" id="UP000193986">
    <property type="component" value="Unassembled WGS sequence"/>
</dbReference>
<accession>A0A1Y2B0P8</accession>
<proteinExistence type="predicted"/>
<evidence type="ECO:0000256" key="1">
    <source>
        <dbReference type="SAM" id="MobiDB-lite"/>
    </source>
</evidence>
<feature type="compositionally biased region" description="Basic and acidic residues" evidence="1">
    <location>
        <begin position="10"/>
        <end position="22"/>
    </location>
</feature>
<reference evidence="2 3" key="1">
    <citation type="submission" date="2016-07" db="EMBL/GenBank/DDBJ databases">
        <title>Pervasive Adenine N6-methylation of Active Genes in Fungi.</title>
        <authorList>
            <consortium name="DOE Joint Genome Institute"/>
            <person name="Mondo S.J."/>
            <person name="Dannebaum R.O."/>
            <person name="Kuo R.C."/>
            <person name="Labutti K."/>
            <person name="Haridas S."/>
            <person name="Kuo A."/>
            <person name="Salamov A."/>
            <person name="Ahrendt S.R."/>
            <person name="Lipzen A."/>
            <person name="Sullivan W."/>
            <person name="Andreopoulos W.B."/>
            <person name="Clum A."/>
            <person name="Lindquist E."/>
            <person name="Daum C."/>
            <person name="Ramamoorthy G.K."/>
            <person name="Gryganskyi A."/>
            <person name="Culley D."/>
            <person name="Magnuson J.K."/>
            <person name="James T.Y."/>
            <person name="O'Malley M.A."/>
            <person name="Stajich J.E."/>
            <person name="Spatafora J.W."/>
            <person name="Visel A."/>
            <person name="Grigoriev I.V."/>
        </authorList>
    </citation>
    <scope>NUCLEOTIDE SEQUENCE [LARGE SCALE GENOMIC DNA]</scope>
    <source>
        <strain evidence="2 3">68-887.2</strain>
    </source>
</reference>
<feature type="compositionally biased region" description="Polar residues" evidence="1">
    <location>
        <begin position="112"/>
        <end position="125"/>
    </location>
</feature>
<evidence type="ECO:0000313" key="2">
    <source>
        <dbReference type="EMBL" id="ORY27655.1"/>
    </source>
</evidence>
<name>A0A1Y2B0P8_9TREE</name>
<dbReference type="InParanoid" id="A0A1Y2B0P8"/>
<feature type="compositionally biased region" description="Low complexity" evidence="1">
    <location>
        <begin position="289"/>
        <end position="310"/>
    </location>
</feature>